<reference evidence="1 2" key="1">
    <citation type="submission" date="2019-04" db="EMBL/GenBank/DDBJ databases">
        <title>An improved genome assembly and genetic linkage map for asparagus bean, Vigna unguiculata ssp. sesquipedialis.</title>
        <authorList>
            <person name="Xia Q."/>
            <person name="Zhang R."/>
            <person name="Dong Y."/>
        </authorList>
    </citation>
    <scope>NUCLEOTIDE SEQUENCE [LARGE SCALE GENOMIC DNA]</scope>
    <source>
        <tissue evidence="1">Leaf</tissue>
    </source>
</reference>
<evidence type="ECO:0000313" key="2">
    <source>
        <dbReference type="Proteomes" id="UP000501690"/>
    </source>
</evidence>
<dbReference type="EMBL" id="CP039347">
    <property type="protein sequence ID" value="QCD86376.1"/>
    <property type="molecule type" value="Genomic_DNA"/>
</dbReference>
<dbReference type="Gene3D" id="3.40.50.1100">
    <property type="match status" value="1"/>
</dbReference>
<protein>
    <submittedName>
        <fullName evidence="1">Tryptophan synthase beta subunit-like PLP-dependent enzyme</fullName>
    </submittedName>
</protein>
<sequence length="106" mass="11947">MPSSLCGSYFPVISCYDVWLQVGLEAIFDPFRSLFPMVLVPTIKQRSLCGHLRFIMRQWAFDICRDSGKKIDALVAEIGIGGSITGARKFFKQKNPDIKYNVLVEG</sequence>
<dbReference type="AlphaFoldDB" id="A0A4D6LDA0"/>
<evidence type="ECO:0000313" key="1">
    <source>
        <dbReference type="EMBL" id="QCD86376.1"/>
    </source>
</evidence>
<organism evidence="1 2">
    <name type="scientific">Vigna unguiculata</name>
    <name type="common">Cowpea</name>
    <dbReference type="NCBI Taxonomy" id="3917"/>
    <lineage>
        <taxon>Eukaryota</taxon>
        <taxon>Viridiplantae</taxon>
        <taxon>Streptophyta</taxon>
        <taxon>Embryophyta</taxon>
        <taxon>Tracheophyta</taxon>
        <taxon>Spermatophyta</taxon>
        <taxon>Magnoliopsida</taxon>
        <taxon>eudicotyledons</taxon>
        <taxon>Gunneridae</taxon>
        <taxon>Pentapetalae</taxon>
        <taxon>rosids</taxon>
        <taxon>fabids</taxon>
        <taxon>Fabales</taxon>
        <taxon>Fabaceae</taxon>
        <taxon>Papilionoideae</taxon>
        <taxon>50 kb inversion clade</taxon>
        <taxon>NPAAA clade</taxon>
        <taxon>indigoferoid/millettioid clade</taxon>
        <taxon>Phaseoleae</taxon>
        <taxon>Vigna</taxon>
    </lineage>
</organism>
<keyword evidence="2" id="KW-1185">Reference proteome</keyword>
<gene>
    <name evidence="1" type="ORF">DEO72_LG3g897</name>
</gene>
<dbReference type="Proteomes" id="UP000501690">
    <property type="component" value="Linkage Group LG3"/>
</dbReference>
<dbReference type="InterPro" id="IPR036052">
    <property type="entry name" value="TrpB-like_PALP_sf"/>
</dbReference>
<dbReference type="SUPFAM" id="SSF53686">
    <property type="entry name" value="Tryptophan synthase beta subunit-like PLP-dependent enzymes"/>
    <property type="match status" value="1"/>
</dbReference>
<name>A0A4D6LDA0_VIGUN</name>
<accession>A0A4D6LDA0</accession>
<proteinExistence type="predicted"/>